<feature type="transmembrane region" description="Helical" evidence="1">
    <location>
        <begin position="87"/>
        <end position="106"/>
    </location>
</feature>
<reference evidence="2 3" key="1">
    <citation type="submission" date="2019-03" db="EMBL/GenBank/DDBJ databases">
        <title>Draft Genome Sequence of Desulfosporosinus fructosivorans Strain 63.6F, Isolated from Marine Sediment in the Baltic Sea.</title>
        <authorList>
            <person name="Hausmann B."/>
            <person name="Vandieken V."/>
            <person name="Pjevac P."/>
            <person name="Schreck K."/>
            <person name="Herbold C.W."/>
            <person name="Loy A."/>
        </authorList>
    </citation>
    <scope>NUCLEOTIDE SEQUENCE [LARGE SCALE GENOMIC DNA]</scope>
    <source>
        <strain evidence="2 3">63.6F</strain>
    </source>
</reference>
<organism evidence="2 3">
    <name type="scientific">Desulfosporosinus fructosivorans</name>
    <dbReference type="NCBI Taxonomy" id="2018669"/>
    <lineage>
        <taxon>Bacteria</taxon>
        <taxon>Bacillati</taxon>
        <taxon>Bacillota</taxon>
        <taxon>Clostridia</taxon>
        <taxon>Eubacteriales</taxon>
        <taxon>Desulfitobacteriaceae</taxon>
        <taxon>Desulfosporosinus</taxon>
    </lineage>
</organism>
<protein>
    <submittedName>
        <fullName evidence="2">C4-dicarboxylate ABC transporter</fullName>
    </submittedName>
</protein>
<feature type="transmembrane region" description="Helical" evidence="1">
    <location>
        <begin position="280"/>
        <end position="303"/>
    </location>
</feature>
<dbReference type="RefSeq" id="WP_135546736.1">
    <property type="nucleotide sequence ID" value="NZ_SPQQ01000003.1"/>
</dbReference>
<keyword evidence="3" id="KW-1185">Reference proteome</keyword>
<feature type="transmembrane region" description="Helical" evidence="1">
    <location>
        <begin position="199"/>
        <end position="221"/>
    </location>
</feature>
<evidence type="ECO:0000313" key="3">
    <source>
        <dbReference type="Proteomes" id="UP000298460"/>
    </source>
</evidence>
<sequence>MAVLSTRIRSVITFSLAIGYLSNLYIKSDLITDLNLILLLIVISLSLPVVTGSAKVIGYVSFVLSILLLFIYRAPLSIWEQALQGNLYLVVMFTTVPLLGIPLQYGGYFESLQGVFRRYVHTDSRFYLLVSLISAFIGVLVNMAVVPLVHQLSLASDKSSNKKLLSMAICRGFTTSMFWAPTTATIALVVQLTGAKWPVFFPFGILFGLIAGLIGYTMMILEARREDNSIAIVDATPDNFDVRKPIAEIDLRKVLELSFFAITLITLIVIASLVTGISTINVVSIASLIFPIIWLALIGRLPILLREFQGDYFTQRLPRLKNEIILFVGAGLFATSISYSHLGGYVPQFLNLIVGSSALALTIVIIFGSLILSFLGVHPIVSVTILGGTVKAAAYGVTPTYMALILAISWAMGISVSPSAANVIAISGLTGQSPTQVGFRWNGLYVLIVSTVLIIVLTLFRALGLL</sequence>
<proteinExistence type="predicted"/>
<dbReference type="AlphaFoldDB" id="A0A4Z0R8T7"/>
<gene>
    <name evidence="2" type="ORF">E4K67_11610</name>
</gene>
<feature type="transmembrane region" description="Helical" evidence="1">
    <location>
        <begin position="126"/>
        <end position="149"/>
    </location>
</feature>
<dbReference type="EMBL" id="SPQQ01000003">
    <property type="protein sequence ID" value="TGE38563.1"/>
    <property type="molecule type" value="Genomic_DNA"/>
</dbReference>
<keyword evidence="1" id="KW-1133">Transmembrane helix</keyword>
<evidence type="ECO:0000256" key="1">
    <source>
        <dbReference type="SAM" id="Phobius"/>
    </source>
</evidence>
<feature type="transmembrane region" description="Helical" evidence="1">
    <location>
        <begin position="324"/>
        <end position="346"/>
    </location>
</feature>
<feature type="transmembrane region" description="Helical" evidence="1">
    <location>
        <begin position="393"/>
        <end position="412"/>
    </location>
</feature>
<evidence type="ECO:0000313" key="2">
    <source>
        <dbReference type="EMBL" id="TGE38563.1"/>
    </source>
</evidence>
<dbReference type="Proteomes" id="UP000298460">
    <property type="component" value="Unassembled WGS sequence"/>
</dbReference>
<dbReference type="OrthoDB" id="3171527at2"/>
<feature type="transmembrane region" description="Helical" evidence="1">
    <location>
        <begin position="56"/>
        <end position="75"/>
    </location>
</feature>
<keyword evidence="1" id="KW-0472">Membrane</keyword>
<feature type="transmembrane region" description="Helical" evidence="1">
    <location>
        <begin position="358"/>
        <end position="381"/>
    </location>
</feature>
<keyword evidence="1" id="KW-0812">Transmembrane</keyword>
<feature type="transmembrane region" description="Helical" evidence="1">
    <location>
        <begin position="254"/>
        <end position="274"/>
    </location>
</feature>
<name>A0A4Z0R8T7_9FIRM</name>
<feature type="transmembrane region" description="Helical" evidence="1">
    <location>
        <begin position="33"/>
        <end position="50"/>
    </location>
</feature>
<comment type="caution">
    <text evidence="2">The sequence shown here is derived from an EMBL/GenBank/DDBJ whole genome shotgun (WGS) entry which is preliminary data.</text>
</comment>
<accession>A0A4Z0R8T7</accession>
<feature type="transmembrane region" description="Helical" evidence="1">
    <location>
        <begin position="443"/>
        <end position="463"/>
    </location>
</feature>
<feature type="transmembrane region" description="Helical" evidence="1">
    <location>
        <begin position="169"/>
        <end position="193"/>
    </location>
</feature>